<organism evidence="2 3">
    <name type="scientific">Chitinophaga barathri</name>
    <dbReference type="NCBI Taxonomy" id="1647451"/>
    <lineage>
        <taxon>Bacteria</taxon>
        <taxon>Pseudomonadati</taxon>
        <taxon>Bacteroidota</taxon>
        <taxon>Chitinophagia</taxon>
        <taxon>Chitinophagales</taxon>
        <taxon>Chitinophagaceae</taxon>
        <taxon>Chitinophaga</taxon>
    </lineage>
</organism>
<dbReference type="OrthoDB" id="5984340at2"/>
<name>A0A3N4MU59_9BACT</name>
<dbReference type="EMBL" id="RMBX01000013">
    <property type="protein sequence ID" value="RPD38953.1"/>
    <property type="molecule type" value="Genomic_DNA"/>
</dbReference>
<evidence type="ECO:0000256" key="1">
    <source>
        <dbReference type="SAM" id="SignalP"/>
    </source>
</evidence>
<protein>
    <recommendedName>
        <fullName evidence="4">DUF4377 domain-containing protein</fullName>
    </recommendedName>
</protein>
<reference evidence="3" key="1">
    <citation type="submission" date="2018-11" db="EMBL/GenBank/DDBJ databases">
        <title>Chitinophaga lutea sp.nov., isolate from arsenic contaminated soil.</title>
        <authorList>
            <person name="Zong Y."/>
        </authorList>
    </citation>
    <scope>NUCLEOTIDE SEQUENCE [LARGE SCALE GENOMIC DNA]</scope>
    <source>
        <strain evidence="3">YLT18</strain>
    </source>
</reference>
<comment type="caution">
    <text evidence="2">The sequence shown here is derived from an EMBL/GenBank/DDBJ whole genome shotgun (WGS) entry which is preliminary data.</text>
</comment>
<proteinExistence type="predicted"/>
<sequence>MKTILYLCLAVTITACNSAQPAAKETDTLTVETMDSASTDDDDFDASAKQAAYVTGAHKIHFADRSLVFSCDIEMDIRENKDTIFLSTKEYGVSMENGDEFMVASDSLEDLIVAQSYETVAGVAGKEPCLLEGWKVYQSEEQTLIPDERDAYTLKTYTEDEHKLFPDVNIDELKNEVLTGCGQEYYDLVKDIKTLPEGAAVVVLHKIYLRITGINKAGNAVSKIVVYYPDLEGFD</sequence>
<dbReference type="Proteomes" id="UP000279089">
    <property type="component" value="Unassembled WGS sequence"/>
</dbReference>
<gene>
    <name evidence="2" type="ORF">EG028_22685</name>
</gene>
<evidence type="ECO:0008006" key="4">
    <source>
        <dbReference type="Google" id="ProtNLM"/>
    </source>
</evidence>
<keyword evidence="1" id="KW-0732">Signal</keyword>
<evidence type="ECO:0000313" key="2">
    <source>
        <dbReference type="EMBL" id="RPD38953.1"/>
    </source>
</evidence>
<feature type="chain" id="PRO_5018336567" description="DUF4377 domain-containing protein" evidence="1">
    <location>
        <begin position="22"/>
        <end position="235"/>
    </location>
</feature>
<keyword evidence="3" id="KW-1185">Reference proteome</keyword>
<accession>A0A3N4MU59</accession>
<dbReference type="AlphaFoldDB" id="A0A3N4MU59"/>
<feature type="signal peptide" evidence="1">
    <location>
        <begin position="1"/>
        <end position="21"/>
    </location>
</feature>
<dbReference type="PROSITE" id="PS51257">
    <property type="entry name" value="PROKAR_LIPOPROTEIN"/>
    <property type="match status" value="1"/>
</dbReference>
<dbReference type="RefSeq" id="WP_120518496.1">
    <property type="nucleotide sequence ID" value="NZ_QXZY01000013.1"/>
</dbReference>
<evidence type="ECO:0000313" key="3">
    <source>
        <dbReference type="Proteomes" id="UP000279089"/>
    </source>
</evidence>